<evidence type="ECO:0000256" key="7">
    <source>
        <dbReference type="ARBA" id="ARBA00022827"/>
    </source>
</evidence>
<proteinExistence type="predicted"/>
<keyword evidence="6" id="KW-0479">Metal-binding</keyword>
<comment type="caution">
    <text evidence="13">The sequence shown here is derived from an EMBL/GenBank/DDBJ whole genome shotgun (WGS) entry which is preliminary data.</text>
</comment>
<dbReference type="RefSeq" id="WP_311616969.1">
    <property type="nucleotide sequence ID" value="NZ_JAVREV010000003.1"/>
</dbReference>
<dbReference type="PANTHER" id="PTHR43809:SF1">
    <property type="entry name" value="NITRITE REDUCTASE (NADH) LARGE SUBUNIT"/>
    <property type="match status" value="1"/>
</dbReference>
<gene>
    <name evidence="13" type="ORF">RM779_08035</name>
</gene>
<accession>A0ABU2S4J3</accession>
<evidence type="ECO:0000313" key="14">
    <source>
        <dbReference type="Proteomes" id="UP001183615"/>
    </source>
</evidence>
<evidence type="ECO:0000259" key="11">
    <source>
        <dbReference type="Pfam" id="PF07992"/>
    </source>
</evidence>
<dbReference type="Proteomes" id="UP001183615">
    <property type="component" value="Unassembled WGS sequence"/>
</dbReference>
<dbReference type="PRINTS" id="PR00368">
    <property type="entry name" value="FADPNR"/>
</dbReference>
<feature type="domain" description="NADH-rubredoxin oxidoreductase C-terminal" evidence="12">
    <location>
        <begin position="325"/>
        <end position="392"/>
    </location>
</feature>
<dbReference type="Gene3D" id="3.30.390.30">
    <property type="match status" value="1"/>
</dbReference>
<dbReference type="InterPro" id="IPR023753">
    <property type="entry name" value="FAD/NAD-binding_dom"/>
</dbReference>
<reference evidence="14" key="1">
    <citation type="submission" date="2023-07" db="EMBL/GenBank/DDBJ databases">
        <title>30 novel species of actinomycetes from the DSMZ collection.</title>
        <authorList>
            <person name="Nouioui I."/>
        </authorList>
    </citation>
    <scope>NUCLEOTIDE SEQUENCE [LARGE SCALE GENOMIC DNA]</scope>
    <source>
        <strain evidence="14">DSM 41886</strain>
    </source>
</reference>
<keyword evidence="4" id="KW-0349">Heme</keyword>
<sequence>MTRTLVVVGHGMAGHRLAEQVRAGDPAGAWRVVVLGEEPRPAYNRTALSAWLETTRPGAGAERLALVRPGFLADPLVDLRTATRVTALDRAARTVTCADGTQVRYDALVLATGSRPFVPPVPGHDLPGCHVYRTVDDLERIRAEAVAGRPGAVIGGGLLGLEAANALRLLGLRPHVVELAERLMPLQMDEVGGRVLARLVARRGLHAHCGVALRSVAAGPDGRVRAVHLADGTVVDADLVIFSAGIRPRDDLAGPAGLARGPRGGFLVDRHCRTADPFIWAVGECAALEGHCHGLAAPAHRMAETVAAQLLGTGSEPFPGADTAARLKLLGVDVASFGDAHARTPGALELAYTDHAADTYAKLVLSQDARVLLGGVLAGDAGAFPVLRSAVGRELTAAPEELLAGGGP</sequence>
<keyword evidence="14" id="KW-1185">Reference proteome</keyword>
<evidence type="ECO:0000256" key="5">
    <source>
        <dbReference type="ARBA" id="ARBA00022630"/>
    </source>
</evidence>
<dbReference type="Pfam" id="PF07992">
    <property type="entry name" value="Pyr_redox_2"/>
    <property type="match status" value="1"/>
</dbReference>
<comment type="pathway">
    <text evidence="3">Nitrogen metabolism; nitrate reduction (assimilation).</text>
</comment>
<keyword evidence="9" id="KW-0408">Iron</keyword>
<dbReference type="InterPro" id="IPR041575">
    <property type="entry name" value="Rubredoxin_C"/>
</dbReference>
<name>A0ABU2S4J3_9ACTN</name>
<dbReference type="SUPFAM" id="SSF51905">
    <property type="entry name" value="FAD/NAD(P)-binding domain"/>
    <property type="match status" value="2"/>
</dbReference>
<keyword evidence="7" id="KW-0274">FAD</keyword>
<dbReference type="Pfam" id="PF18267">
    <property type="entry name" value="Rubredoxin_C"/>
    <property type="match status" value="1"/>
</dbReference>
<evidence type="ECO:0000256" key="1">
    <source>
        <dbReference type="ARBA" id="ARBA00001929"/>
    </source>
</evidence>
<dbReference type="PANTHER" id="PTHR43809">
    <property type="entry name" value="NITRITE REDUCTASE (NADH) LARGE SUBUNIT"/>
    <property type="match status" value="1"/>
</dbReference>
<evidence type="ECO:0000256" key="4">
    <source>
        <dbReference type="ARBA" id="ARBA00022617"/>
    </source>
</evidence>
<protein>
    <submittedName>
        <fullName evidence="13">FAD-dependent oxidoreductase</fullName>
    </submittedName>
</protein>
<keyword evidence="5" id="KW-0285">Flavoprotein</keyword>
<evidence type="ECO:0000256" key="8">
    <source>
        <dbReference type="ARBA" id="ARBA00023002"/>
    </source>
</evidence>
<comment type="cofactor">
    <cofactor evidence="1">
        <name>siroheme</name>
        <dbReference type="ChEBI" id="CHEBI:60052"/>
    </cofactor>
</comment>
<keyword evidence="8" id="KW-0560">Oxidoreductase</keyword>
<dbReference type="InterPro" id="IPR052034">
    <property type="entry name" value="NasD-like"/>
</dbReference>
<evidence type="ECO:0000256" key="6">
    <source>
        <dbReference type="ARBA" id="ARBA00022723"/>
    </source>
</evidence>
<dbReference type="EMBL" id="JAVREV010000003">
    <property type="protein sequence ID" value="MDT0442545.1"/>
    <property type="molecule type" value="Genomic_DNA"/>
</dbReference>
<dbReference type="Gene3D" id="3.50.50.60">
    <property type="entry name" value="FAD/NAD(P)-binding domain"/>
    <property type="match status" value="2"/>
</dbReference>
<dbReference type="InterPro" id="IPR016156">
    <property type="entry name" value="FAD/NAD-linked_Rdtase_dimer_sf"/>
</dbReference>
<comment type="cofactor">
    <cofactor evidence="2">
        <name>FAD</name>
        <dbReference type="ChEBI" id="CHEBI:57692"/>
    </cofactor>
</comment>
<evidence type="ECO:0000256" key="2">
    <source>
        <dbReference type="ARBA" id="ARBA00001974"/>
    </source>
</evidence>
<keyword evidence="10" id="KW-0411">Iron-sulfur</keyword>
<evidence type="ECO:0000256" key="9">
    <source>
        <dbReference type="ARBA" id="ARBA00023004"/>
    </source>
</evidence>
<dbReference type="InterPro" id="IPR036188">
    <property type="entry name" value="FAD/NAD-bd_sf"/>
</dbReference>
<organism evidence="13 14">
    <name type="scientific">Streptomyces johnsoniae</name>
    <dbReference type="NCBI Taxonomy" id="3075532"/>
    <lineage>
        <taxon>Bacteria</taxon>
        <taxon>Bacillati</taxon>
        <taxon>Actinomycetota</taxon>
        <taxon>Actinomycetes</taxon>
        <taxon>Kitasatosporales</taxon>
        <taxon>Streptomycetaceae</taxon>
        <taxon>Streptomyces</taxon>
    </lineage>
</organism>
<evidence type="ECO:0000256" key="3">
    <source>
        <dbReference type="ARBA" id="ARBA00005096"/>
    </source>
</evidence>
<dbReference type="PRINTS" id="PR00411">
    <property type="entry name" value="PNDRDTASEI"/>
</dbReference>
<evidence type="ECO:0000259" key="12">
    <source>
        <dbReference type="Pfam" id="PF18267"/>
    </source>
</evidence>
<evidence type="ECO:0000256" key="10">
    <source>
        <dbReference type="ARBA" id="ARBA00023014"/>
    </source>
</evidence>
<evidence type="ECO:0000313" key="13">
    <source>
        <dbReference type="EMBL" id="MDT0442545.1"/>
    </source>
</evidence>
<feature type="domain" description="FAD/NAD(P)-binding" evidence="11">
    <location>
        <begin position="5"/>
        <end position="302"/>
    </location>
</feature>